<protein>
    <submittedName>
        <fullName evidence="6">Putative glycosyltransferase</fullName>
    </submittedName>
</protein>
<evidence type="ECO:0000313" key="6">
    <source>
        <dbReference type="EMBL" id="ODS30559.1"/>
    </source>
</evidence>
<dbReference type="AlphaFoldDB" id="A0A1E3X4T2"/>
<keyword evidence="4" id="KW-0472">Membrane</keyword>
<feature type="transmembrane region" description="Helical" evidence="4">
    <location>
        <begin position="6"/>
        <end position="27"/>
    </location>
</feature>
<dbReference type="Proteomes" id="UP000094056">
    <property type="component" value="Unassembled WGS sequence"/>
</dbReference>
<dbReference type="InterPro" id="IPR001173">
    <property type="entry name" value="Glyco_trans_2-like"/>
</dbReference>
<dbReference type="PANTHER" id="PTHR43630">
    <property type="entry name" value="POLY-BETA-1,6-N-ACETYL-D-GLUCOSAMINE SYNTHASE"/>
    <property type="match status" value="1"/>
</dbReference>
<keyword evidence="2" id="KW-0328">Glycosyltransferase</keyword>
<accession>A0A1E3X4T2</accession>
<organism evidence="6 7">
    <name type="scientific">Candidatus Scalindua rubra</name>
    <dbReference type="NCBI Taxonomy" id="1872076"/>
    <lineage>
        <taxon>Bacteria</taxon>
        <taxon>Pseudomonadati</taxon>
        <taxon>Planctomycetota</taxon>
        <taxon>Candidatus Brocadiia</taxon>
        <taxon>Candidatus Brocadiales</taxon>
        <taxon>Candidatus Scalinduaceae</taxon>
        <taxon>Candidatus Scalindua</taxon>
    </lineage>
</organism>
<evidence type="ECO:0000256" key="2">
    <source>
        <dbReference type="ARBA" id="ARBA00022676"/>
    </source>
</evidence>
<dbReference type="PANTHER" id="PTHR43630:SF1">
    <property type="entry name" value="POLY-BETA-1,6-N-ACETYL-D-GLUCOSAMINE SYNTHASE"/>
    <property type="match status" value="1"/>
</dbReference>
<keyword evidence="3 6" id="KW-0808">Transferase</keyword>
<dbReference type="CDD" id="cd06439">
    <property type="entry name" value="CESA_like_1"/>
    <property type="match status" value="1"/>
</dbReference>
<feature type="transmembrane region" description="Helical" evidence="4">
    <location>
        <begin position="304"/>
        <end position="325"/>
    </location>
</feature>
<evidence type="ECO:0000256" key="4">
    <source>
        <dbReference type="SAM" id="Phobius"/>
    </source>
</evidence>
<dbReference type="Gene3D" id="3.90.550.10">
    <property type="entry name" value="Spore Coat Polysaccharide Biosynthesis Protein SpsA, Chain A"/>
    <property type="match status" value="1"/>
</dbReference>
<evidence type="ECO:0000256" key="3">
    <source>
        <dbReference type="ARBA" id="ARBA00022679"/>
    </source>
</evidence>
<dbReference type="GO" id="GO:0016757">
    <property type="term" value="F:glycosyltransferase activity"/>
    <property type="evidence" value="ECO:0007669"/>
    <property type="project" value="UniProtKB-KW"/>
</dbReference>
<comment type="similarity">
    <text evidence="1">Belongs to the glycosyltransferase 2 family.</text>
</comment>
<dbReference type="Pfam" id="PF00535">
    <property type="entry name" value="Glycos_transf_2"/>
    <property type="match status" value="1"/>
</dbReference>
<name>A0A1E3X4T2_9BACT</name>
<dbReference type="EMBL" id="MAYW01000207">
    <property type="protein sequence ID" value="ODS30559.1"/>
    <property type="molecule type" value="Genomic_DNA"/>
</dbReference>
<evidence type="ECO:0000256" key="1">
    <source>
        <dbReference type="ARBA" id="ARBA00006739"/>
    </source>
</evidence>
<sequence>MTLILEILFFSGIALFLYTYVGYPLLLTFKREKTFPMDDAFEPTVSLIITAYNEEKVIKSKLDNSLTLDYPEDKLEIILASDGSMDKTVQIAEKLPRVKVMSLERKGKTSAQNRAAKEASGEILVFSDANGIYSQDAVRKLVRNFRDPDVGCVCGELRYEGNSQEGLYWRYEVMIKKLESRTGRLLGANGCIYAVRKEYFVELPDEVISDFVVPLKVFENGKYIIYEKEALAWEDHPLETFQRKRRIILRSLQSLRHLRLLLNPFKRRNLFWQLFSHKILRWFMSFVLMSVFITNALLLKEGIFYEFFFVAQVMGYLIATVNLTARYYLIVNAASFLGVVDWIKGKRIITWSVDR</sequence>
<feature type="domain" description="Glycosyltransferase 2-like" evidence="5">
    <location>
        <begin position="46"/>
        <end position="173"/>
    </location>
</feature>
<gene>
    <name evidence="6" type="ORF">SCARUB_04323</name>
</gene>
<evidence type="ECO:0000259" key="5">
    <source>
        <dbReference type="Pfam" id="PF00535"/>
    </source>
</evidence>
<keyword evidence="4" id="KW-1133">Transmembrane helix</keyword>
<comment type="caution">
    <text evidence="6">The sequence shown here is derived from an EMBL/GenBank/DDBJ whole genome shotgun (WGS) entry which is preliminary data.</text>
</comment>
<dbReference type="InterPro" id="IPR029044">
    <property type="entry name" value="Nucleotide-diphossugar_trans"/>
</dbReference>
<proteinExistence type="inferred from homology"/>
<dbReference type="SUPFAM" id="SSF53448">
    <property type="entry name" value="Nucleotide-diphospho-sugar transferases"/>
    <property type="match status" value="1"/>
</dbReference>
<evidence type="ECO:0000313" key="7">
    <source>
        <dbReference type="Proteomes" id="UP000094056"/>
    </source>
</evidence>
<feature type="transmembrane region" description="Helical" evidence="4">
    <location>
        <begin position="279"/>
        <end position="298"/>
    </location>
</feature>
<reference evidence="6 7" key="1">
    <citation type="submission" date="2016-07" db="EMBL/GenBank/DDBJ databases">
        <title>Draft genome of Scalindua rubra, obtained from a brine-seawater interface in the Red Sea, sheds light on salt adaptation in anammox bacteria.</title>
        <authorList>
            <person name="Speth D.R."/>
            <person name="Lagkouvardos I."/>
            <person name="Wang Y."/>
            <person name="Qian P.-Y."/>
            <person name="Dutilh B.E."/>
            <person name="Jetten M.S."/>
        </authorList>
    </citation>
    <scope>NUCLEOTIDE SEQUENCE [LARGE SCALE GENOMIC DNA]</scope>
    <source>
        <strain evidence="6">BSI-1</strain>
    </source>
</reference>
<keyword evidence="4" id="KW-0812">Transmembrane</keyword>